<accession>A0ABU0M684</accession>
<name>A0ABU0M684_9HYPH</name>
<keyword evidence="2" id="KW-0808">Transferase</keyword>
<reference evidence="5 6" key="1">
    <citation type="submission" date="2023-07" db="EMBL/GenBank/DDBJ databases">
        <title>Genomic Encyclopedia of Type Strains, Phase IV (KMG-IV): sequencing the most valuable type-strain genomes for metagenomic binning, comparative biology and taxonomic classification.</title>
        <authorList>
            <person name="Goeker M."/>
        </authorList>
    </citation>
    <scope>NUCLEOTIDE SEQUENCE [LARGE SCALE GENOMIC DNA]</scope>
    <source>
        <strain evidence="5 6">B1-1</strain>
    </source>
</reference>
<proteinExistence type="inferred from homology"/>
<dbReference type="Pfam" id="PF00294">
    <property type="entry name" value="PfkB"/>
    <property type="match status" value="1"/>
</dbReference>
<evidence type="ECO:0000313" key="5">
    <source>
        <dbReference type="EMBL" id="MDQ0516473.1"/>
    </source>
</evidence>
<dbReference type="PROSITE" id="PS00584">
    <property type="entry name" value="PFKB_KINASES_2"/>
    <property type="match status" value="1"/>
</dbReference>
<dbReference type="PANTHER" id="PTHR43320">
    <property type="entry name" value="SUGAR KINASE"/>
    <property type="match status" value="1"/>
</dbReference>
<dbReference type="InterPro" id="IPR029056">
    <property type="entry name" value="Ribokinase-like"/>
</dbReference>
<sequence length="314" mass="32267">MTSSKTDALPLLPPPRVLVVGDVMTDILVRPEGPIIPGSDRRAKIGVLPGGSACNQAAWLAHRGVPVALAGKVGRRDAAEQARALAAAGVTPRLGIDAERETGMLVAIISDGGERSFLTDRGANDSLSNDDLPVSLLAGLDLLHVSGYALVAPGPRAAVMSLMAVARARGIAVTVDPSSVGFLEEVGRDNFLGWTRDASILFPNADEAAFLSGSTEPREQARFLTERYQTVAVKRGPLGAEVATSELLLKAVPPAVEVIDTTGAGDAFLAGFLAARLGGGGLEHCLAEGVKAGAEATTRLGGRPPARVSSETAS</sequence>
<comment type="similarity">
    <text evidence="1">Belongs to the carbohydrate kinase PfkB family.</text>
</comment>
<gene>
    <name evidence="5" type="ORF">QO015_002086</name>
</gene>
<protein>
    <submittedName>
        <fullName evidence="5">Sugar/nucleoside kinase (Ribokinase family)</fullName>
    </submittedName>
</protein>
<organism evidence="5 6">
    <name type="scientific">Kaistia geumhonensis</name>
    <dbReference type="NCBI Taxonomy" id="410839"/>
    <lineage>
        <taxon>Bacteria</taxon>
        <taxon>Pseudomonadati</taxon>
        <taxon>Pseudomonadota</taxon>
        <taxon>Alphaproteobacteria</taxon>
        <taxon>Hyphomicrobiales</taxon>
        <taxon>Kaistiaceae</taxon>
        <taxon>Kaistia</taxon>
    </lineage>
</organism>
<feature type="domain" description="Carbohydrate kinase PfkB" evidence="4">
    <location>
        <begin position="16"/>
        <end position="305"/>
    </location>
</feature>
<evidence type="ECO:0000313" key="6">
    <source>
        <dbReference type="Proteomes" id="UP001223743"/>
    </source>
</evidence>
<dbReference type="Proteomes" id="UP001223743">
    <property type="component" value="Unassembled WGS sequence"/>
</dbReference>
<keyword evidence="6" id="KW-1185">Reference proteome</keyword>
<evidence type="ECO:0000259" key="4">
    <source>
        <dbReference type="Pfam" id="PF00294"/>
    </source>
</evidence>
<dbReference type="InterPro" id="IPR011611">
    <property type="entry name" value="PfkB_dom"/>
</dbReference>
<dbReference type="Gene3D" id="3.40.1190.20">
    <property type="match status" value="1"/>
</dbReference>
<dbReference type="EMBL" id="JAUSWJ010000001">
    <property type="protein sequence ID" value="MDQ0516473.1"/>
    <property type="molecule type" value="Genomic_DNA"/>
</dbReference>
<dbReference type="GO" id="GO:0016301">
    <property type="term" value="F:kinase activity"/>
    <property type="evidence" value="ECO:0007669"/>
    <property type="project" value="UniProtKB-KW"/>
</dbReference>
<evidence type="ECO:0000256" key="1">
    <source>
        <dbReference type="ARBA" id="ARBA00010688"/>
    </source>
</evidence>
<dbReference type="PANTHER" id="PTHR43320:SF3">
    <property type="entry name" value="CARBOHYDRATE KINASE PFKB DOMAIN-CONTAINING PROTEIN"/>
    <property type="match status" value="1"/>
</dbReference>
<dbReference type="RefSeq" id="WP_266279560.1">
    <property type="nucleotide sequence ID" value="NZ_JAPKNF010000001.1"/>
</dbReference>
<dbReference type="InterPro" id="IPR052700">
    <property type="entry name" value="Carb_kinase_PfkB-like"/>
</dbReference>
<keyword evidence="3 5" id="KW-0418">Kinase</keyword>
<dbReference type="InterPro" id="IPR002173">
    <property type="entry name" value="Carboh/pur_kinase_PfkB_CS"/>
</dbReference>
<evidence type="ECO:0000256" key="2">
    <source>
        <dbReference type="ARBA" id="ARBA00022679"/>
    </source>
</evidence>
<dbReference type="SUPFAM" id="SSF53613">
    <property type="entry name" value="Ribokinase-like"/>
    <property type="match status" value="1"/>
</dbReference>
<dbReference type="PROSITE" id="PS00583">
    <property type="entry name" value="PFKB_KINASES_1"/>
    <property type="match status" value="1"/>
</dbReference>
<comment type="caution">
    <text evidence="5">The sequence shown here is derived from an EMBL/GenBank/DDBJ whole genome shotgun (WGS) entry which is preliminary data.</text>
</comment>
<evidence type="ECO:0000256" key="3">
    <source>
        <dbReference type="ARBA" id="ARBA00022777"/>
    </source>
</evidence>